<proteinExistence type="predicted"/>
<evidence type="ECO:0000256" key="1">
    <source>
        <dbReference type="ARBA" id="ARBA00005104"/>
    </source>
</evidence>
<dbReference type="GO" id="GO:0008703">
    <property type="term" value="F:5-amino-6-(5-phosphoribosylamino)uracil reductase activity"/>
    <property type="evidence" value="ECO:0007669"/>
    <property type="project" value="InterPro"/>
</dbReference>
<sequence>MSNDLFQLYPFPGGRVRLKRLYLDLNLHRLGTTGKPFVYANFLSSLDGRIALEDAKSGKTYLPPQLTTHNDFRLFLELHAQADCLITHGGYLRALANGKLGNILQVGLREDAGYLAEWRIANGLPPQPAIVIASASLDFPMPQSIEKHGQKCYIATVDDADPKRVDAWQKQGVEVVFTGQRKLVGGAPLIQALGRRGYKSIYLIAGPHMLDTMLRDRQIGRFFHSITHQLLGGDAFKTLTPGAELGENGYLKLVSLYYDPTSPENCGQWFSQFQQSLPET</sequence>
<dbReference type="KEGG" id="mmob:F6R98_05165"/>
<accession>A0A5Q0BRR2</accession>
<gene>
    <name evidence="5" type="ORF">F6R98_05165</name>
</gene>
<name>A0A5Q0BRR2_9GAMM</name>
<dbReference type="EMBL" id="CP044205">
    <property type="protein sequence ID" value="QFY44951.1"/>
    <property type="molecule type" value="Genomic_DNA"/>
</dbReference>
<dbReference type="Gene3D" id="3.40.430.10">
    <property type="entry name" value="Dihydrofolate Reductase, subunit A"/>
    <property type="match status" value="1"/>
</dbReference>
<evidence type="ECO:0000313" key="5">
    <source>
        <dbReference type="EMBL" id="QFY44951.1"/>
    </source>
</evidence>
<keyword evidence="6" id="KW-1185">Reference proteome</keyword>
<dbReference type="SUPFAM" id="SSF53597">
    <property type="entry name" value="Dihydrofolate reductase-like"/>
    <property type="match status" value="1"/>
</dbReference>
<dbReference type="InterPro" id="IPR024072">
    <property type="entry name" value="DHFR-like_dom_sf"/>
</dbReference>
<evidence type="ECO:0000313" key="6">
    <source>
        <dbReference type="Proteomes" id="UP000325755"/>
    </source>
</evidence>
<dbReference type="PANTHER" id="PTHR38011:SF7">
    <property type="entry name" value="2,5-DIAMINO-6-RIBOSYLAMINO-4(3H)-PYRIMIDINONE 5'-PHOSPHATE REDUCTASE"/>
    <property type="match status" value="1"/>
</dbReference>
<dbReference type="Pfam" id="PF01872">
    <property type="entry name" value="RibD_C"/>
    <property type="match status" value="1"/>
</dbReference>
<dbReference type="PANTHER" id="PTHR38011">
    <property type="entry name" value="DIHYDROFOLATE REDUCTASE FAMILY PROTEIN (AFU_ORTHOLOGUE AFUA_8G06820)"/>
    <property type="match status" value="1"/>
</dbReference>
<dbReference type="GO" id="GO:0009231">
    <property type="term" value="P:riboflavin biosynthetic process"/>
    <property type="evidence" value="ECO:0007669"/>
    <property type="project" value="InterPro"/>
</dbReference>
<evidence type="ECO:0000256" key="2">
    <source>
        <dbReference type="ARBA" id="ARBA00022857"/>
    </source>
</evidence>
<organism evidence="5 6">
    <name type="scientific">Candidatus Methylospira mobilis</name>
    <dbReference type="NCBI Taxonomy" id="1808979"/>
    <lineage>
        <taxon>Bacteria</taxon>
        <taxon>Pseudomonadati</taxon>
        <taxon>Pseudomonadota</taxon>
        <taxon>Gammaproteobacteria</taxon>
        <taxon>Methylococcales</taxon>
        <taxon>Methylococcaceae</taxon>
        <taxon>Candidatus Methylospira</taxon>
    </lineage>
</organism>
<dbReference type="AlphaFoldDB" id="A0A5Q0BRR2"/>
<evidence type="ECO:0000256" key="3">
    <source>
        <dbReference type="ARBA" id="ARBA00023002"/>
    </source>
</evidence>
<dbReference type="Proteomes" id="UP000325755">
    <property type="component" value="Chromosome"/>
</dbReference>
<keyword evidence="2" id="KW-0521">NADP</keyword>
<evidence type="ECO:0000259" key="4">
    <source>
        <dbReference type="Pfam" id="PF01872"/>
    </source>
</evidence>
<comment type="pathway">
    <text evidence="1">Cofactor biosynthesis; riboflavin biosynthesis.</text>
</comment>
<dbReference type="InterPro" id="IPR002734">
    <property type="entry name" value="RibDG_C"/>
</dbReference>
<reference evidence="5 6" key="1">
    <citation type="submission" date="2019-09" db="EMBL/GenBank/DDBJ databases">
        <title>Ecophysiology of the spiral-shaped methanotroph Methylospira mobilis as revealed by the complete genome sequence.</title>
        <authorList>
            <person name="Oshkin I.Y."/>
            <person name="Dedysh S.N."/>
            <person name="Miroshnikov K."/>
            <person name="Danilova O.V."/>
            <person name="Hakobyan A."/>
            <person name="Liesack W."/>
        </authorList>
    </citation>
    <scope>NUCLEOTIDE SEQUENCE [LARGE SCALE GENOMIC DNA]</scope>
    <source>
        <strain evidence="5 6">Shm1</strain>
    </source>
</reference>
<dbReference type="InterPro" id="IPR050765">
    <property type="entry name" value="Riboflavin_Biosynth_HTPR"/>
</dbReference>
<protein>
    <submittedName>
        <fullName evidence="5">Riboflavin biosynthesis protein RibD</fullName>
    </submittedName>
</protein>
<keyword evidence="3" id="KW-0560">Oxidoreductase</keyword>
<dbReference type="OrthoDB" id="5563679at2"/>
<feature type="domain" description="Bacterial bifunctional deaminase-reductase C-terminal" evidence="4">
    <location>
        <begin position="36"/>
        <end position="247"/>
    </location>
</feature>
<dbReference type="InParanoid" id="A0A5Q0BRR2"/>